<sequence>MKKLLAILGAVGVTATGASVVVACGNHNKEEKINLSSIIIKKDLGKLADAKEDTVKAALLKENPTLKTDEIKLTIPATKAVATANYTVTVEPKPDSKVYQGKVEGITFNTQIEVENTKIKIDSVKAAVGDIAGKENLDAVNIELAGKLSNATEGNVLKNISSLTAAIKTGTQTDVIVKVTAKKGYKLDSDTFEIAGAIVKPTISEGLSEVIKTTDLGTLDNAEEATVIDALVAKNPSLKKDHIKVTISNGVVAKTHEQTTNYTVTVGPKENDDFYNGKVDGITFNTKANIDDEVVSKTTIDNEIAKLNENGKTYNTTQEATDAIKKVETEEFKVSDATLKTDSIRGLSNQVFNITVQAKTGYVLANDIQDGKTTVELKIGTIDVITQQSVLDLVNAKIKGNNVYFENENNLNDALAAIVKPTGVESITGELADGSNDSLETKSVKITVSKKADAQFEANWDGKFTVEDVQIGKIDEVDVTDAIVKIRELGGKDYVDQPALQKAVEEITNKVNKNIVVTLTDITSTFGFKDHKIKVELSSKRSDIKLINNENVELSVRFGSVALISTVLKDNTEITGVQEADVVGVKAAVEAQFTVLAGHIVIADIKEVNPQNYADLTRKYTATVKAIDNDKDYTGSVSINFSIVFEQVDVKNIVDFLINLADNTLTQDQVKSNINQIIKEQQLKDKVTYKITEDQTNPLKITIELLPTSNNIELVNNQVVTKTVVIAESKFSYSIISDKYSN</sequence>
<evidence type="ECO:0008006" key="3">
    <source>
        <dbReference type="Google" id="ProtNLM"/>
    </source>
</evidence>
<proteinExistence type="predicted"/>
<reference evidence="1 2" key="1">
    <citation type="submission" date="2017-10" db="EMBL/GenBank/DDBJ databases">
        <title>Complete Genome Sequence of Mesoplasma entomophilum.</title>
        <authorList>
            <person name="Knight T.F."/>
            <person name="Citino T."/>
            <person name="Rubinstein R."/>
            <person name="Neuschaefer Z."/>
        </authorList>
    </citation>
    <scope>NUCLEOTIDE SEQUENCE [LARGE SCALE GENOMIC DNA]</scope>
    <source>
        <strain evidence="1 2">TAC</strain>
    </source>
</reference>
<evidence type="ECO:0000313" key="2">
    <source>
        <dbReference type="Proteomes" id="UP000232226"/>
    </source>
</evidence>
<accession>A0A3S5XZ95</accession>
<dbReference type="Proteomes" id="UP000232226">
    <property type="component" value="Chromosome"/>
</dbReference>
<name>A0A3S5XZ95_9MOLU</name>
<keyword evidence="2" id="KW-1185">Reference proteome</keyword>
<dbReference type="NCBIfam" id="NF045726">
    <property type="entry name" value="XXplasma_LP"/>
    <property type="match status" value="1"/>
</dbReference>
<dbReference type="NCBIfam" id="NF038029">
    <property type="entry name" value="LP_plasma"/>
    <property type="match status" value="1"/>
</dbReference>
<dbReference type="EMBL" id="CP024411">
    <property type="protein sequence ID" value="ATQ35598.1"/>
    <property type="molecule type" value="Genomic_DNA"/>
</dbReference>
<dbReference type="KEGG" id="ment:CS528_02395"/>
<evidence type="ECO:0000313" key="1">
    <source>
        <dbReference type="EMBL" id="ATQ35598.1"/>
    </source>
</evidence>
<protein>
    <recommendedName>
        <fullName evidence="3">Lipoprotein</fullName>
    </recommendedName>
</protein>
<dbReference type="RefSeq" id="WP_099651272.1">
    <property type="nucleotide sequence ID" value="NZ_CP024411.1"/>
</dbReference>
<dbReference type="PROSITE" id="PS51257">
    <property type="entry name" value="PROKAR_LIPOPROTEIN"/>
    <property type="match status" value="1"/>
</dbReference>
<dbReference type="InterPro" id="IPR054816">
    <property type="entry name" value="Lipoprotein_mollicutes-type_CS"/>
</dbReference>
<organism evidence="1 2">
    <name type="scientific">Mesoplasma entomophilum</name>
    <dbReference type="NCBI Taxonomy" id="2149"/>
    <lineage>
        <taxon>Bacteria</taxon>
        <taxon>Bacillati</taxon>
        <taxon>Mycoplasmatota</taxon>
        <taxon>Mollicutes</taxon>
        <taxon>Entomoplasmatales</taxon>
        <taxon>Entomoplasmataceae</taxon>
        <taxon>Mesoplasma</taxon>
    </lineage>
</organism>
<dbReference type="AlphaFoldDB" id="A0A3S5XZ95"/>
<gene>
    <name evidence="1" type="ORF">CS528_02395</name>
</gene>